<evidence type="ECO:0000313" key="5">
    <source>
        <dbReference type="Proteomes" id="UP000601223"/>
    </source>
</evidence>
<evidence type="ECO:0008006" key="6">
    <source>
        <dbReference type="Google" id="ProtNLM"/>
    </source>
</evidence>
<feature type="domain" description="Metalloprotease TldD/E C-terminal" evidence="3">
    <location>
        <begin position="216"/>
        <end position="434"/>
    </location>
</feature>
<sequence length="439" mass="46037">MSIDKIAEQVLDLAVRELPGAEIEVSADAVHRALTRFANSRIHQNVTEDTVGVRLRAHLDGRTVSTTTTLTSPEGLTSLVTRTATAVRSAPRDPGWPGLTPPAPLALAGEADAATRDASPDDRAARVRDFVDAAGGLETAGYCQTGYWTGAFRNSAGQALSAAATTADMDGIARDAGADGVARRSGISLSELDGAALGTRAAAKARGQADPIELPPGRYEVVLEPEAVSDLLTNFSYFGFNAKAYQERRCFAEPGTQQFDEAITLYDDPREPYDAEGTPRTRLALVEKGVTAALAQDRRTAATGGGTSTGHAGAFGPAFGPTPQNLGFAPGSATVAEMVSRVARGLLITDLWYTRVLDPRTLALTGLTRNGVWLIEDGEVTRPVRNMRFTQLYPQALGPGAVLAVGAEAVPQPSRMFLGAWASPALHLASWNITGGAGG</sequence>
<dbReference type="Pfam" id="PF19289">
    <property type="entry name" value="PmbA_TldD_3rd"/>
    <property type="match status" value="1"/>
</dbReference>
<proteinExistence type="inferred from homology"/>
<dbReference type="InterPro" id="IPR045569">
    <property type="entry name" value="Metalloprtase-TldD/E_C"/>
</dbReference>
<dbReference type="EMBL" id="BONF01000008">
    <property type="protein sequence ID" value="GIF79968.1"/>
    <property type="molecule type" value="Genomic_DNA"/>
</dbReference>
<feature type="domain" description="Metalloprotease TldD/E N-terminal" evidence="2">
    <location>
        <begin position="33"/>
        <end position="82"/>
    </location>
</feature>
<dbReference type="SUPFAM" id="SSF111283">
    <property type="entry name" value="Putative modulator of DNA gyrase, PmbA/TldD"/>
    <property type="match status" value="1"/>
</dbReference>
<dbReference type="GO" id="GO:0008237">
    <property type="term" value="F:metallopeptidase activity"/>
    <property type="evidence" value="ECO:0007669"/>
    <property type="project" value="InterPro"/>
</dbReference>
<keyword evidence="5" id="KW-1185">Reference proteome</keyword>
<dbReference type="Proteomes" id="UP000601223">
    <property type="component" value="Unassembled WGS sequence"/>
</dbReference>
<dbReference type="PANTHER" id="PTHR43666">
    <property type="entry name" value="TLDD PROTEIN"/>
    <property type="match status" value="1"/>
</dbReference>
<name>A0A8J3JJY2_9ACTN</name>
<evidence type="ECO:0000256" key="1">
    <source>
        <dbReference type="ARBA" id="ARBA00005836"/>
    </source>
</evidence>
<comment type="similarity">
    <text evidence="1">Belongs to the peptidase U62 family.</text>
</comment>
<dbReference type="InterPro" id="IPR035068">
    <property type="entry name" value="TldD/PmbA_N"/>
</dbReference>
<dbReference type="PANTHER" id="PTHR43666:SF1">
    <property type="entry name" value="CONSERVED PROTEIN"/>
    <property type="match status" value="1"/>
</dbReference>
<dbReference type="RefSeq" id="WP_203743041.1">
    <property type="nucleotide sequence ID" value="NZ_BONF01000008.1"/>
</dbReference>
<accession>A0A8J3JJY2</accession>
<protein>
    <recommendedName>
        <fullName evidence="6">TldD/PmbA family protein</fullName>
    </recommendedName>
</protein>
<reference evidence="4 5" key="1">
    <citation type="submission" date="2021-01" db="EMBL/GenBank/DDBJ databases">
        <title>Whole genome shotgun sequence of Catellatospora bangladeshensis NBRC 107357.</title>
        <authorList>
            <person name="Komaki H."/>
            <person name="Tamura T."/>
        </authorList>
    </citation>
    <scope>NUCLEOTIDE SEQUENCE [LARGE SCALE GENOMIC DNA]</scope>
    <source>
        <strain evidence="4 5">NBRC 107357</strain>
    </source>
</reference>
<evidence type="ECO:0000259" key="3">
    <source>
        <dbReference type="Pfam" id="PF19289"/>
    </source>
</evidence>
<dbReference type="InterPro" id="IPR002510">
    <property type="entry name" value="Metalloprtase-TldD/E_N"/>
</dbReference>
<dbReference type="AlphaFoldDB" id="A0A8J3JJY2"/>
<evidence type="ECO:0000313" key="4">
    <source>
        <dbReference type="EMBL" id="GIF79968.1"/>
    </source>
</evidence>
<evidence type="ECO:0000259" key="2">
    <source>
        <dbReference type="Pfam" id="PF01523"/>
    </source>
</evidence>
<organism evidence="4 5">
    <name type="scientific">Catellatospora bangladeshensis</name>
    <dbReference type="NCBI Taxonomy" id="310355"/>
    <lineage>
        <taxon>Bacteria</taxon>
        <taxon>Bacillati</taxon>
        <taxon>Actinomycetota</taxon>
        <taxon>Actinomycetes</taxon>
        <taxon>Micromonosporales</taxon>
        <taxon>Micromonosporaceae</taxon>
        <taxon>Catellatospora</taxon>
    </lineage>
</organism>
<gene>
    <name evidence="4" type="ORF">Cba03nite_13170</name>
</gene>
<dbReference type="Gene3D" id="3.30.2290.10">
    <property type="entry name" value="PmbA/TldD superfamily"/>
    <property type="match status" value="1"/>
</dbReference>
<comment type="caution">
    <text evidence="4">The sequence shown here is derived from an EMBL/GenBank/DDBJ whole genome shotgun (WGS) entry which is preliminary data.</text>
</comment>
<dbReference type="InterPro" id="IPR036059">
    <property type="entry name" value="TldD/PmbA_sf"/>
</dbReference>
<dbReference type="Pfam" id="PF01523">
    <property type="entry name" value="PmbA_TldD_1st"/>
    <property type="match status" value="1"/>
</dbReference>
<dbReference type="GO" id="GO:0006508">
    <property type="term" value="P:proteolysis"/>
    <property type="evidence" value="ECO:0007669"/>
    <property type="project" value="InterPro"/>
</dbReference>